<dbReference type="SUPFAM" id="SSF53706">
    <property type="entry name" value="Formate dehydrogenase/DMSO reductase, domains 1-3"/>
    <property type="match status" value="1"/>
</dbReference>
<dbReference type="Proteomes" id="UP000441717">
    <property type="component" value="Unassembled WGS sequence"/>
</dbReference>
<evidence type="ECO:0000313" key="6">
    <source>
        <dbReference type="EMBL" id="MQL51137.1"/>
    </source>
</evidence>
<dbReference type="GO" id="GO:0051536">
    <property type="term" value="F:iron-sulfur cluster binding"/>
    <property type="evidence" value="ECO:0007669"/>
    <property type="project" value="UniProtKB-KW"/>
</dbReference>
<dbReference type="AlphaFoldDB" id="A0A6N7ING8"/>
<comment type="similarity">
    <text evidence="1">Belongs to the prokaryotic molybdopterin-containing oxidoreductase family.</text>
</comment>
<evidence type="ECO:0000313" key="7">
    <source>
        <dbReference type="Proteomes" id="UP000441717"/>
    </source>
</evidence>
<dbReference type="InterPro" id="IPR006656">
    <property type="entry name" value="Mopterin_OxRdtase"/>
</dbReference>
<dbReference type="InterPro" id="IPR037949">
    <property type="entry name" value="MopB_CT_Acetylene-hydratase"/>
</dbReference>
<protein>
    <submittedName>
        <fullName evidence="6">Molybdopterin-dependent oxidoreductase</fullName>
    </submittedName>
</protein>
<gene>
    <name evidence="6" type="ORF">GFC01_02415</name>
</gene>
<dbReference type="Gene3D" id="2.40.40.20">
    <property type="match status" value="1"/>
</dbReference>
<dbReference type="Gene3D" id="3.40.50.740">
    <property type="match status" value="1"/>
</dbReference>
<sequence length="770" mass="87006">MQNTRIIKSACRMCHGVCQVLVHMEGERVVKITGDPESPTSHGYICRKGAASVELLYHPDRVLQPLRRAGKRGENKWTPISWDEALDEMAERLLKIKRESGPQYFAMMHGTGRPYENLGARFANAFGTPNFTGVGHICFWPRVYANIFTQGMSEMPVCDVYGQGGVEPQCVLIWGCNITGPKGHNSSDGMCGALLQKVIKNAQKVIVVDPRRISPAENADHWLQLRPGTDGALALAMINVIIVEDLIDREFVNNYTVGFDRLKEHIKPFTPEWAEEIVGVGAEDIRAAARTYATVKPACMQWGNAVDHSMCNFHTARSLLILRAITGNLHVPGGDIVFERPQGLRVKFPYLDMDFAGFRFMPLQNYQYALDGNHGKQNISSTKRFIQDRTLQFLDFLKYNFYPLLRRLGQKQGEGAALKLMAELKGSRYPLSPVIHPPTFWKSIVNNDPYRIRALWIMGANPLLTMSNSLLIEEALKLIEYIVVSDFFITPTAHFADLFLPASTWLEYDEVHNSGAHTFSVFPRKKVVKIGDTLDDQEVMIRLAHRLGMHDAFPWRNHQELTDWMLKGTGLSFEEFCEKGILTGKARYYAYEKEKHFFRTPSGKFEIYSDTLASMGISPLPIYREPAFSPVSTPQLAEKYPLILIGGVKIADYFHSEGRQISSLRRRNPDPLVEINPKTAASIGCSEGDWVWIETPHGRVKMRAKLFDGIAENVVCAQYAWWFPEEAPPEHGWKKSSINLAFGEMDYDPETGSESLKSMLCRIYPAGDDN</sequence>
<comment type="caution">
    <text evidence="6">The sequence shown here is derived from an EMBL/GenBank/DDBJ whole genome shotgun (WGS) entry which is preliminary data.</text>
</comment>
<dbReference type="SUPFAM" id="SSF50692">
    <property type="entry name" value="ADC-like"/>
    <property type="match status" value="1"/>
</dbReference>
<dbReference type="Pfam" id="PF01568">
    <property type="entry name" value="Molydop_binding"/>
    <property type="match status" value="1"/>
</dbReference>
<dbReference type="GO" id="GO:0043546">
    <property type="term" value="F:molybdopterin cofactor binding"/>
    <property type="evidence" value="ECO:0007669"/>
    <property type="project" value="InterPro"/>
</dbReference>
<dbReference type="PANTHER" id="PTHR43742:SF6">
    <property type="entry name" value="OXIDOREDUCTASE YYAE-RELATED"/>
    <property type="match status" value="1"/>
</dbReference>
<name>A0A6N7ING8_9FIRM</name>
<dbReference type="Gene3D" id="3.40.228.10">
    <property type="entry name" value="Dimethylsulfoxide Reductase, domain 2"/>
    <property type="match status" value="1"/>
</dbReference>
<evidence type="ECO:0000259" key="5">
    <source>
        <dbReference type="PROSITE" id="PS51669"/>
    </source>
</evidence>
<keyword evidence="7" id="KW-1185">Reference proteome</keyword>
<keyword evidence="4" id="KW-0411">Iron-sulfur</keyword>
<keyword evidence="2" id="KW-0479">Metal-binding</keyword>
<dbReference type="InterPro" id="IPR050612">
    <property type="entry name" value="Prok_Mopterin_Oxidored"/>
</dbReference>
<dbReference type="GO" id="GO:0018818">
    <property type="term" value="F:acetylene hydratase activity"/>
    <property type="evidence" value="ECO:0007669"/>
    <property type="project" value="InterPro"/>
</dbReference>
<dbReference type="Pfam" id="PF00384">
    <property type="entry name" value="Molybdopterin"/>
    <property type="match status" value="1"/>
</dbReference>
<dbReference type="PROSITE" id="PS51669">
    <property type="entry name" value="4FE4S_MOW_BIS_MGD"/>
    <property type="match status" value="1"/>
</dbReference>
<evidence type="ECO:0000256" key="4">
    <source>
        <dbReference type="ARBA" id="ARBA00023014"/>
    </source>
</evidence>
<organism evidence="6 7">
    <name type="scientific">Desulfofundulus thermobenzoicus</name>
    <dbReference type="NCBI Taxonomy" id="29376"/>
    <lineage>
        <taxon>Bacteria</taxon>
        <taxon>Bacillati</taxon>
        <taxon>Bacillota</taxon>
        <taxon>Clostridia</taxon>
        <taxon>Eubacteriales</taxon>
        <taxon>Peptococcaceae</taxon>
        <taxon>Desulfofundulus</taxon>
    </lineage>
</organism>
<dbReference type="RefSeq" id="WP_152945059.1">
    <property type="nucleotide sequence ID" value="NZ_WHYR01000004.1"/>
</dbReference>
<dbReference type="Pfam" id="PF04879">
    <property type="entry name" value="Molybdop_Fe4S4"/>
    <property type="match status" value="1"/>
</dbReference>
<dbReference type="OrthoDB" id="9810782at2"/>
<dbReference type="Gene3D" id="2.20.25.90">
    <property type="entry name" value="ADC-like domains"/>
    <property type="match status" value="1"/>
</dbReference>
<evidence type="ECO:0000256" key="1">
    <source>
        <dbReference type="ARBA" id="ARBA00010312"/>
    </source>
</evidence>
<dbReference type="GO" id="GO:0016491">
    <property type="term" value="F:oxidoreductase activity"/>
    <property type="evidence" value="ECO:0007669"/>
    <property type="project" value="InterPro"/>
</dbReference>
<dbReference type="PANTHER" id="PTHR43742">
    <property type="entry name" value="TRIMETHYLAMINE-N-OXIDE REDUCTASE"/>
    <property type="match status" value="1"/>
</dbReference>
<dbReference type="EMBL" id="WHYR01000004">
    <property type="protein sequence ID" value="MQL51137.1"/>
    <property type="molecule type" value="Genomic_DNA"/>
</dbReference>
<dbReference type="GO" id="GO:0046872">
    <property type="term" value="F:metal ion binding"/>
    <property type="evidence" value="ECO:0007669"/>
    <property type="project" value="UniProtKB-KW"/>
</dbReference>
<proteinExistence type="inferred from homology"/>
<evidence type="ECO:0000256" key="2">
    <source>
        <dbReference type="ARBA" id="ARBA00022723"/>
    </source>
</evidence>
<dbReference type="CDD" id="cd02781">
    <property type="entry name" value="MopB_CT_Acetylene-hydratase"/>
    <property type="match status" value="1"/>
</dbReference>
<dbReference type="SMART" id="SM00926">
    <property type="entry name" value="Molybdop_Fe4S4"/>
    <property type="match status" value="1"/>
</dbReference>
<dbReference type="InterPro" id="IPR006963">
    <property type="entry name" value="Mopterin_OxRdtase_4Fe-4S_dom"/>
</dbReference>
<accession>A0A6N7ING8</accession>
<feature type="domain" description="4Fe-4S Mo/W bis-MGD-type" evidence="5">
    <location>
        <begin position="4"/>
        <end position="60"/>
    </location>
</feature>
<dbReference type="InterPro" id="IPR006657">
    <property type="entry name" value="MoPterin_dinucl-bd_dom"/>
</dbReference>
<reference evidence="6 7" key="1">
    <citation type="submission" date="2019-10" db="EMBL/GenBank/DDBJ databases">
        <title>Comparative genomics of sulfur disproportionating microorganisms.</title>
        <authorList>
            <person name="Ward L.M."/>
            <person name="Bertran E."/>
            <person name="Johnston D."/>
        </authorList>
    </citation>
    <scope>NUCLEOTIDE SEQUENCE [LARGE SCALE GENOMIC DNA]</scope>
    <source>
        <strain evidence="6 7">DSM 14055</strain>
    </source>
</reference>
<keyword evidence="3" id="KW-0408">Iron</keyword>
<evidence type="ECO:0000256" key="3">
    <source>
        <dbReference type="ARBA" id="ARBA00023004"/>
    </source>
</evidence>
<dbReference type="InterPro" id="IPR009010">
    <property type="entry name" value="Asp_de-COase-like_dom_sf"/>
</dbReference>